<dbReference type="Proteomes" id="UP000639772">
    <property type="component" value="Unassembled WGS sequence"/>
</dbReference>
<evidence type="ECO:0000256" key="1">
    <source>
        <dbReference type="SAM" id="MobiDB-lite"/>
    </source>
</evidence>
<dbReference type="EMBL" id="JADCNL010000002">
    <property type="protein sequence ID" value="KAG0492125.1"/>
    <property type="molecule type" value="Genomic_DNA"/>
</dbReference>
<protein>
    <submittedName>
        <fullName evidence="3">Uncharacterized protein</fullName>
    </submittedName>
</protein>
<accession>A0A835RRS6</accession>
<keyword evidence="4" id="KW-1185">Reference proteome</keyword>
<dbReference type="AlphaFoldDB" id="A0A835RRS6"/>
<name>A0A835RRS6_VANPL</name>
<evidence type="ECO:0000313" key="3">
    <source>
        <dbReference type="EMBL" id="KAG0494234.1"/>
    </source>
</evidence>
<reference evidence="4 5" key="1">
    <citation type="journal article" date="2020" name="Nat. Food">
        <title>A phased Vanilla planifolia genome enables genetic improvement of flavour and production.</title>
        <authorList>
            <person name="Hasing T."/>
            <person name="Tang H."/>
            <person name="Brym M."/>
            <person name="Khazi F."/>
            <person name="Huang T."/>
            <person name="Chambers A.H."/>
        </authorList>
    </citation>
    <scope>NUCLEOTIDE SEQUENCE [LARGE SCALE GENOMIC DNA]</scope>
    <source>
        <tissue evidence="3">Leaf</tissue>
    </source>
</reference>
<organism evidence="3 5">
    <name type="scientific">Vanilla planifolia</name>
    <name type="common">Vanilla</name>
    <dbReference type="NCBI Taxonomy" id="51239"/>
    <lineage>
        <taxon>Eukaryota</taxon>
        <taxon>Viridiplantae</taxon>
        <taxon>Streptophyta</taxon>
        <taxon>Embryophyta</taxon>
        <taxon>Tracheophyta</taxon>
        <taxon>Spermatophyta</taxon>
        <taxon>Magnoliopsida</taxon>
        <taxon>Liliopsida</taxon>
        <taxon>Asparagales</taxon>
        <taxon>Orchidaceae</taxon>
        <taxon>Vanilloideae</taxon>
        <taxon>Vanilleae</taxon>
        <taxon>Vanilla</taxon>
    </lineage>
</organism>
<dbReference type="Proteomes" id="UP000636800">
    <property type="component" value="Chromosome 2"/>
</dbReference>
<comment type="caution">
    <text evidence="3">The sequence shown here is derived from an EMBL/GenBank/DDBJ whole genome shotgun (WGS) entry which is preliminary data.</text>
</comment>
<dbReference type="EMBL" id="JADCNM010000002">
    <property type="protein sequence ID" value="KAG0494234.1"/>
    <property type="molecule type" value="Genomic_DNA"/>
</dbReference>
<evidence type="ECO:0000313" key="5">
    <source>
        <dbReference type="Proteomes" id="UP000639772"/>
    </source>
</evidence>
<proteinExistence type="predicted"/>
<feature type="region of interest" description="Disordered" evidence="1">
    <location>
        <begin position="35"/>
        <end position="57"/>
    </location>
</feature>
<evidence type="ECO:0000313" key="2">
    <source>
        <dbReference type="EMBL" id="KAG0492125.1"/>
    </source>
</evidence>
<sequence length="92" mass="10410">MADVEVFLGRRRGEEDVGEEGLVWYLDGGKGNSNGCRMEGRGNSMRRRKQGIAVRDERKSEIDGKTCEFKIRPSHVVSRTNGYLDHISRIIA</sequence>
<gene>
    <name evidence="3" type="ORF">HPP92_005228</name>
    <name evidence="2" type="ORF">HPP92_005523</name>
</gene>
<evidence type="ECO:0000313" key="4">
    <source>
        <dbReference type="Proteomes" id="UP000636800"/>
    </source>
</evidence>